<reference evidence="2" key="1">
    <citation type="submission" date="2019-08" db="EMBL/GenBank/DDBJ databases">
        <title>The improved chromosome-level genome for the pearl oyster Pinctada fucata martensii using PacBio sequencing and Hi-C.</title>
        <authorList>
            <person name="Zheng Z."/>
        </authorList>
    </citation>
    <scope>NUCLEOTIDE SEQUENCE</scope>
    <source>
        <strain evidence="2">ZZ-2019</strain>
        <tissue evidence="2">Adductor muscle</tissue>
    </source>
</reference>
<dbReference type="InterPro" id="IPR008042">
    <property type="entry name" value="Retrotrans_Pao"/>
</dbReference>
<dbReference type="InterPro" id="IPR040676">
    <property type="entry name" value="DUF5641"/>
</dbReference>
<sequence>MSHIKFFRKGLHDQKKSGIVSHHDALRIVNDDHVNRTNRTLLMLSEVSTSSGSLTTLWDPGANMSLITHSAANRLGLTGKEVTLSLTKRGNSCETVPSKEYLIPLCDREGQEWNIRAYGIEEVTASVDYVDVRQVASLFSGITEGDIKRPTGKVDLLVGTDCCILLPEKVQEFGGLQLMKNQFGYCLCGKHELLDNQSSDGCNLIQIHFTSGILFNNVNDDILISDRPSVKSDSQTFFAIESLGTECTPKCGGCRCGKCPVGGKTYTIKEERELSLIQEGLKLDKQAKCWVVTYPWIRNPYELPNNYFAAKARLQSTERRLLRKGDEYVKLYDMQIQDMINRDVALKLNDCDLDRYKGPIYYLPHHEVLKPDSKSTPLRIVFNSSTIFMGHNLNEYWAKGPNMLNDLLSVLLPFRQDKIAVAGDISKMYNTVQISQMDQHTHRFLWRNMDASRDPDHYVLRTVTFGDRPSGAIATMALRITAKLLEEEYPEACGVILENSYVDDILFSVSSSQVAERIAEEIDLVLGEGGFRVKNWTFSKGHQVVSQVIQSEKILGMIWEPHSDMFEFKAKLNFSPKEKKIHQGEDLHSHEVPTKIPEMLTRRMILSQVSSIFDPLGLISPFVLRSKLLLRSLCMIGSTDDKKEGWDVPIDEHSRQEWIQFFHDLFLVEALEFPRCIKPEGAYRKPILVIFSDGSKYAYGACAYVRWRMEDGSFQSCLVAAKNRIAPTRQLSIPRLELCGALLGARLRERLVRDLSYEFEEVYHIVDSMIVRAQIQKESYGFGTFTATRVAEIQNKTNKEEWWWIAGECNPADLTTRGTHPGDLKEGSIWQRGPDFMTKPIIDWPISKVCNISQLPDTVIGVVHNITVDHEAFSRKFDDIDLNRFNNMDKLLRVTSIILKIAKKKSFRVEGKNFSVQELEEAEFEWVKYVQQDLGTEWRKSFKNLGVDINKDGAIVVGSRMAEWLKETWNRTEFILLPSKSSFTQICLTTLHNNDHGGIDSTLAKLRSKYWIPGPHKLLKGIRSKCVVCRKRRKVKQTQCMGRLPLDRLKPSPAFFYSAVDLFGPFTIRDTVKKRTHGKAFGVIFTCLTTRGVYLDLADSYSTDSFLMVLRRFVSIHGYPRKLRSDVGTQLVSASKELKEMNKNWDWKRIEAHGVHSGMDWEFNKSADAPWENGCCEALIKTAKSCLRAAVGDAVMSFPELQTVLFEAANCMNERPIGMKNGDPNEGTYLCPNDLLLGRASSKVPPGTWSDKDCFKSHWKFVQRIVDAFWKKWMRDFFPSLIVRQKWHVTTRNMQIGDVVLVQDSNAIRGLWKLAQVTKVFPRKDNVVRDVELRYKVQEDGPDYRGQTDTNIHRSVHRLVVILPIEEQI</sequence>
<dbReference type="InterPro" id="IPR043502">
    <property type="entry name" value="DNA/RNA_pol_sf"/>
</dbReference>
<dbReference type="Pfam" id="PF05380">
    <property type="entry name" value="Peptidase_A17"/>
    <property type="match status" value="1"/>
</dbReference>
<dbReference type="EMBL" id="VSWD01000007">
    <property type="protein sequence ID" value="KAK3096757.1"/>
    <property type="molecule type" value="Genomic_DNA"/>
</dbReference>
<proteinExistence type="predicted"/>
<dbReference type="Gene3D" id="3.30.420.10">
    <property type="entry name" value="Ribonuclease H-like superfamily/Ribonuclease H"/>
    <property type="match status" value="1"/>
</dbReference>
<dbReference type="Gene3D" id="1.10.340.70">
    <property type="match status" value="1"/>
</dbReference>
<dbReference type="GO" id="GO:0015074">
    <property type="term" value="P:DNA integration"/>
    <property type="evidence" value="ECO:0007669"/>
    <property type="project" value="InterPro"/>
</dbReference>
<dbReference type="Proteomes" id="UP001186944">
    <property type="component" value="Unassembled WGS sequence"/>
</dbReference>
<organism evidence="2 3">
    <name type="scientific">Pinctada imbricata</name>
    <name type="common">Atlantic pearl-oyster</name>
    <name type="synonym">Pinctada martensii</name>
    <dbReference type="NCBI Taxonomy" id="66713"/>
    <lineage>
        <taxon>Eukaryota</taxon>
        <taxon>Metazoa</taxon>
        <taxon>Spiralia</taxon>
        <taxon>Lophotrochozoa</taxon>
        <taxon>Mollusca</taxon>
        <taxon>Bivalvia</taxon>
        <taxon>Autobranchia</taxon>
        <taxon>Pteriomorphia</taxon>
        <taxon>Pterioida</taxon>
        <taxon>Pterioidea</taxon>
        <taxon>Pteriidae</taxon>
        <taxon>Pinctada</taxon>
    </lineage>
</organism>
<dbReference type="PROSITE" id="PS50994">
    <property type="entry name" value="INTEGRASE"/>
    <property type="match status" value="1"/>
</dbReference>
<dbReference type="InterPro" id="IPR012337">
    <property type="entry name" value="RNaseH-like_sf"/>
</dbReference>
<name>A0AA88YCM0_PINIB</name>
<gene>
    <name evidence="2" type="ORF">FSP39_002981</name>
</gene>
<dbReference type="SUPFAM" id="SSF53098">
    <property type="entry name" value="Ribonuclease H-like"/>
    <property type="match status" value="1"/>
</dbReference>
<evidence type="ECO:0000313" key="3">
    <source>
        <dbReference type="Proteomes" id="UP001186944"/>
    </source>
</evidence>
<dbReference type="PANTHER" id="PTHR47331">
    <property type="entry name" value="PHD-TYPE DOMAIN-CONTAINING PROTEIN"/>
    <property type="match status" value="1"/>
</dbReference>
<comment type="caution">
    <text evidence="2">The sequence shown here is derived from an EMBL/GenBank/DDBJ whole genome shotgun (WGS) entry which is preliminary data.</text>
</comment>
<dbReference type="GO" id="GO:0003676">
    <property type="term" value="F:nucleic acid binding"/>
    <property type="evidence" value="ECO:0007669"/>
    <property type="project" value="InterPro"/>
</dbReference>
<dbReference type="InterPro" id="IPR001584">
    <property type="entry name" value="Integrase_cat-core"/>
</dbReference>
<protein>
    <recommendedName>
        <fullName evidence="1">Integrase catalytic domain-containing protein</fullName>
    </recommendedName>
</protein>
<evidence type="ECO:0000259" key="1">
    <source>
        <dbReference type="PROSITE" id="PS50994"/>
    </source>
</evidence>
<dbReference type="SUPFAM" id="SSF56672">
    <property type="entry name" value="DNA/RNA polymerases"/>
    <property type="match status" value="1"/>
</dbReference>
<accession>A0AA88YCM0</accession>
<feature type="domain" description="Integrase catalytic" evidence="1">
    <location>
        <begin position="1049"/>
        <end position="1240"/>
    </location>
</feature>
<dbReference type="Pfam" id="PF18701">
    <property type="entry name" value="DUF5641"/>
    <property type="match status" value="1"/>
</dbReference>
<keyword evidence="3" id="KW-1185">Reference proteome</keyword>
<dbReference type="InterPro" id="IPR041588">
    <property type="entry name" value="Integrase_H2C2"/>
</dbReference>
<dbReference type="Pfam" id="PF17921">
    <property type="entry name" value="Integrase_H2C2"/>
    <property type="match status" value="1"/>
</dbReference>
<evidence type="ECO:0000313" key="2">
    <source>
        <dbReference type="EMBL" id="KAK3096757.1"/>
    </source>
</evidence>
<dbReference type="PANTHER" id="PTHR47331:SF4">
    <property type="entry name" value="PEPTIDASE S1 DOMAIN-CONTAINING PROTEIN"/>
    <property type="match status" value="1"/>
</dbReference>
<dbReference type="InterPro" id="IPR036397">
    <property type="entry name" value="RNaseH_sf"/>
</dbReference>